<evidence type="ECO:0000256" key="2">
    <source>
        <dbReference type="ARBA" id="ARBA00022670"/>
    </source>
</evidence>
<dbReference type="PANTHER" id="PTHR15910:SF1">
    <property type="entry name" value="ARCHAEMETZINCIN-2"/>
    <property type="match status" value="1"/>
</dbReference>
<evidence type="ECO:0000256" key="6">
    <source>
        <dbReference type="ARBA" id="ARBA00023049"/>
    </source>
</evidence>
<evidence type="ECO:0000256" key="3">
    <source>
        <dbReference type="ARBA" id="ARBA00022723"/>
    </source>
</evidence>
<evidence type="ECO:0000313" key="7">
    <source>
        <dbReference type="EMBL" id="CAF3788699.1"/>
    </source>
</evidence>
<dbReference type="GO" id="GO:0046872">
    <property type="term" value="F:metal ion binding"/>
    <property type="evidence" value="ECO:0007669"/>
    <property type="project" value="UniProtKB-KW"/>
</dbReference>
<dbReference type="InterPro" id="IPR012962">
    <property type="entry name" value="Pept_M54_archaemetzincn"/>
</dbReference>
<comment type="caution">
    <text evidence="7">The sequence shown here is derived from an EMBL/GenBank/DDBJ whole genome shotgun (WGS) entry which is preliminary data.</text>
</comment>
<dbReference type="EMBL" id="CAJOBE010001961">
    <property type="protein sequence ID" value="CAF3788699.1"/>
    <property type="molecule type" value="Genomic_DNA"/>
</dbReference>
<keyword evidence="3" id="KW-0479">Metal-binding</keyword>
<dbReference type="InterPro" id="IPR024079">
    <property type="entry name" value="MetalloPept_cat_dom_sf"/>
</dbReference>
<keyword evidence="4" id="KW-0378">Hydrolase</keyword>
<dbReference type="AlphaFoldDB" id="A0A819APU7"/>
<dbReference type="SUPFAM" id="SSF55486">
    <property type="entry name" value="Metalloproteases ('zincins'), catalytic domain"/>
    <property type="match status" value="1"/>
</dbReference>
<proteinExistence type="predicted"/>
<reference evidence="7" key="1">
    <citation type="submission" date="2021-02" db="EMBL/GenBank/DDBJ databases">
        <authorList>
            <person name="Nowell W R."/>
        </authorList>
    </citation>
    <scope>NUCLEOTIDE SEQUENCE</scope>
</reference>
<evidence type="ECO:0000256" key="5">
    <source>
        <dbReference type="ARBA" id="ARBA00022833"/>
    </source>
</evidence>
<evidence type="ECO:0008006" key="9">
    <source>
        <dbReference type="Google" id="ProtNLM"/>
    </source>
</evidence>
<dbReference type="Proteomes" id="UP000663874">
    <property type="component" value="Unassembled WGS sequence"/>
</dbReference>
<sequence>MSFAPPDADRIAKALGDITQLPKDMQMAITNKLDRSFQPVPIPDDGDWLKQHKETGQTMKSFEQNTSKAIPHATYKTIYIQPVGSFDHPRAAPLNLIIQFARAFFSGCEVELLPIVNFTKDMKYRDINGTRQYRTDGFHNYLSRTRHQRNTRRELLCVAVTMADIYPDERWNFVYGEAQPIDGVGVYSFARLDPLFYQELPEQLLKIPLTNEHRIIMLRRCIKILLHELGHLFGLHHCIYYICLMNGANNEIEMDRQPLWLCPVCLRKLYSTLQFDIRHLYETFVNLCEKYGLEDERIWYQKRLDYYGDIRLIVNHRNNPNMEFELAHKRPHSSLLKNLPLNKKQKPNDSVPKT</sequence>
<evidence type="ECO:0000313" key="8">
    <source>
        <dbReference type="Proteomes" id="UP000663874"/>
    </source>
</evidence>
<dbReference type="GO" id="GO:0006508">
    <property type="term" value="P:proteolysis"/>
    <property type="evidence" value="ECO:0007669"/>
    <property type="project" value="UniProtKB-KW"/>
</dbReference>
<evidence type="ECO:0000256" key="1">
    <source>
        <dbReference type="ARBA" id="ARBA00001947"/>
    </source>
</evidence>
<organism evidence="7 8">
    <name type="scientific">Rotaria sordida</name>
    <dbReference type="NCBI Taxonomy" id="392033"/>
    <lineage>
        <taxon>Eukaryota</taxon>
        <taxon>Metazoa</taxon>
        <taxon>Spiralia</taxon>
        <taxon>Gnathifera</taxon>
        <taxon>Rotifera</taxon>
        <taxon>Eurotatoria</taxon>
        <taxon>Bdelloidea</taxon>
        <taxon>Philodinida</taxon>
        <taxon>Philodinidae</taxon>
        <taxon>Rotaria</taxon>
    </lineage>
</organism>
<name>A0A819APU7_9BILA</name>
<dbReference type="CDD" id="cd11375">
    <property type="entry name" value="Peptidase_M54"/>
    <property type="match status" value="1"/>
</dbReference>
<keyword evidence="6" id="KW-0482">Metalloprotease</keyword>
<keyword evidence="5" id="KW-0862">Zinc</keyword>
<dbReference type="PANTHER" id="PTHR15910">
    <property type="entry name" value="ARCHAEMETZINCIN"/>
    <property type="match status" value="1"/>
</dbReference>
<dbReference type="Gene3D" id="3.40.390.10">
    <property type="entry name" value="Collagenase (Catalytic Domain)"/>
    <property type="match status" value="1"/>
</dbReference>
<dbReference type="GO" id="GO:0008237">
    <property type="term" value="F:metallopeptidase activity"/>
    <property type="evidence" value="ECO:0007669"/>
    <property type="project" value="UniProtKB-KW"/>
</dbReference>
<evidence type="ECO:0000256" key="4">
    <source>
        <dbReference type="ARBA" id="ARBA00022801"/>
    </source>
</evidence>
<dbReference type="Pfam" id="PF07998">
    <property type="entry name" value="Peptidase_M54"/>
    <property type="match status" value="1"/>
</dbReference>
<accession>A0A819APU7</accession>
<keyword evidence="2" id="KW-0645">Protease</keyword>
<protein>
    <recommendedName>
        <fullName evidence="9">Archaemetzincin-2</fullName>
    </recommendedName>
</protein>
<comment type="cofactor">
    <cofactor evidence="1">
        <name>Zn(2+)</name>
        <dbReference type="ChEBI" id="CHEBI:29105"/>
    </cofactor>
</comment>
<gene>
    <name evidence="7" type="ORF">FNK824_LOCUS14310</name>
</gene>